<evidence type="ECO:0000313" key="3">
    <source>
        <dbReference type="Proteomes" id="UP001071230"/>
    </source>
</evidence>
<dbReference type="EMBL" id="CDGJ01000046">
    <property type="protein sequence ID" value="CEJ07225.1"/>
    <property type="molecule type" value="Genomic_DNA"/>
</dbReference>
<dbReference type="Proteomes" id="UP001071230">
    <property type="component" value="Unassembled WGS sequence"/>
</dbReference>
<protein>
    <submittedName>
        <fullName evidence="1">Uncharacterized protein</fullName>
    </submittedName>
</protein>
<reference evidence="2" key="1">
    <citation type="submission" date="2014-11" db="EMBL/GenBank/DDBJ databases">
        <authorList>
            <person name="Hornung B.V."/>
        </authorList>
    </citation>
    <scope>NUCLEOTIDE SEQUENCE</scope>
    <source>
        <strain evidence="2">INE</strain>
    </source>
</reference>
<dbReference type="AlphaFoldDB" id="A0A8S0XB78"/>
<dbReference type="EMBL" id="LR746496">
    <property type="protein sequence ID" value="CAA7600876.1"/>
    <property type="molecule type" value="Genomic_DNA"/>
</dbReference>
<dbReference type="KEGG" id="aacx:DEACI_1529"/>
<name>A0A8S0XB78_9FIRM</name>
<dbReference type="Proteomes" id="UP000836597">
    <property type="component" value="Chromosome"/>
</dbReference>
<evidence type="ECO:0000313" key="1">
    <source>
        <dbReference type="EMBL" id="CAA7600876.1"/>
    </source>
</evidence>
<accession>A0A8S0XB78</accession>
<keyword evidence="3" id="KW-1185">Reference proteome</keyword>
<sequence length="87" mass="10393">MKKGSIDLSGLKGLIKQLEEETKIQSIWRPGVWSYVKRKDSYRVYYSNNYNYDFTAKLPNNSEVEDYLKYLSLIPGKNYTYRTFDFI</sequence>
<reference evidence="1" key="2">
    <citation type="submission" date="2020-01" db="EMBL/GenBank/DDBJ databases">
        <authorList>
            <person name="Hornung B."/>
        </authorList>
    </citation>
    <scope>NUCLEOTIDE SEQUENCE</scope>
    <source>
        <strain evidence="1">PacBioINE</strain>
    </source>
</reference>
<organism evidence="1">
    <name type="scientific">Acididesulfobacillus acetoxydans</name>
    <dbReference type="NCBI Taxonomy" id="1561005"/>
    <lineage>
        <taxon>Bacteria</taxon>
        <taxon>Bacillati</taxon>
        <taxon>Bacillota</taxon>
        <taxon>Clostridia</taxon>
        <taxon>Eubacteriales</taxon>
        <taxon>Peptococcaceae</taxon>
        <taxon>Acididesulfobacillus</taxon>
    </lineage>
</organism>
<gene>
    <name evidence="1" type="ORF">DEACI_1529</name>
    <name evidence="2" type="ORF">DEACI_1683</name>
</gene>
<evidence type="ECO:0000313" key="2">
    <source>
        <dbReference type="EMBL" id="CEJ07225.1"/>
    </source>
</evidence>
<proteinExistence type="predicted"/>